<feature type="signal peptide" evidence="8">
    <location>
        <begin position="1"/>
        <end position="28"/>
    </location>
</feature>
<gene>
    <name evidence="9" type="ORF">JHL17_33495</name>
</gene>
<proteinExistence type="inferred from homology"/>
<dbReference type="RefSeq" id="WP_200198973.1">
    <property type="nucleotide sequence ID" value="NZ_JAENHM010000084.1"/>
</dbReference>
<sequence length="431" mass="46340">MKRTAWVAGCALALSVLGSAGIPALAQAQTTLRIMWYSDGNEGEVMNDLLRRFEDKNKDVKIVLDQVPFKAINETLPVQLASGQGPDLARITDMGGLAPYLMDVRAHVKDAAYWEQNYGPFLQWMRVPGNTTAIPGYMTQLTVTGPFVNKTLFEQAGVAMPGANATWEDWGKAAKAVADKVQAPFPVAFDRSGHRFFGLAVSQGAQMAEVGGELKPVDDGFKRAAKLVVDWHKSGVMSKELWGAVSGTAYRGANEEFKNAQVVFYESGSWQTAQFDKTIGDAFDWIAVPTPCGPANCSSMPGGAALVALKTSSHPAEVGRLLDYLASEEVASEFYARTLFVPGHIGLAKKGIAYKSASPQAAAALKVFGDAVGKLDPVAYRIQGDPSSRIVFNAAISRLGQVVVGETTLDDAYQRIASDVAQQIAERKKKQ</sequence>
<evidence type="ECO:0000256" key="5">
    <source>
        <dbReference type="ARBA" id="ARBA00022448"/>
    </source>
</evidence>
<keyword evidence="5" id="KW-0813">Transport</keyword>
<comment type="similarity">
    <text evidence="2">Belongs to the bacterial solute-binding protein 1 family.</text>
</comment>
<evidence type="ECO:0000313" key="10">
    <source>
        <dbReference type="Proteomes" id="UP000652760"/>
    </source>
</evidence>
<evidence type="ECO:0000313" key="9">
    <source>
        <dbReference type="EMBL" id="MBK1842321.1"/>
    </source>
</evidence>
<feature type="chain" id="PRO_5047092897" description="sn-glycerol-3-phosphate-binding periplasmic protein UgpB" evidence="8">
    <location>
        <begin position="29"/>
        <end position="431"/>
    </location>
</feature>
<evidence type="ECO:0000256" key="2">
    <source>
        <dbReference type="ARBA" id="ARBA00008520"/>
    </source>
</evidence>
<dbReference type="InterPro" id="IPR050490">
    <property type="entry name" value="Bact_solute-bd_prot1"/>
</dbReference>
<dbReference type="Pfam" id="PF01547">
    <property type="entry name" value="SBP_bac_1"/>
    <property type="match status" value="1"/>
</dbReference>
<comment type="caution">
    <text evidence="9">The sequence shown here is derived from an EMBL/GenBank/DDBJ whole genome shotgun (WGS) entry which is preliminary data.</text>
</comment>
<accession>A0ABS1FFV9</accession>
<dbReference type="SUPFAM" id="SSF53850">
    <property type="entry name" value="Periplasmic binding protein-like II"/>
    <property type="match status" value="1"/>
</dbReference>
<dbReference type="EMBL" id="JAENHM010000084">
    <property type="protein sequence ID" value="MBK1842321.1"/>
    <property type="molecule type" value="Genomic_DNA"/>
</dbReference>
<organism evidence="9 10">
    <name type="scientific">Azospirillum endophyticum</name>
    <dbReference type="NCBI Taxonomy" id="2800326"/>
    <lineage>
        <taxon>Bacteria</taxon>
        <taxon>Pseudomonadati</taxon>
        <taxon>Pseudomonadota</taxon>
        <taxon>Alphaproteobacteria</taxon>
        <taxon>Rhodospirillales</taxon>
        <taxon>Azospirillaceae</taxon>
        <taxon>Azospirillum</taxon>
    </lineage>
</organism>
<comment type="function">
    <text evidence="7">Part of the ABC transporter complex UgpBAEC involved in sn-glycerol-3-phosphate (G3P) import. Binds G3P.</text>
</comment>
<reference evidence="10" key="1">
    <citation type="submission" date="2021-01" db="EMBL/GenBank/DDBJ databases">
        <title>Genome public.</title>
        <authorList>
            <person name="Liu C."/>
            <person name="Sun Q."/>
        </authorList>
    </citation>
    <scope>NUCLEOTIDE SEQUENCE [LARGE SCALE GENOMIC DNA]</scope>
    <source>
        <strain evidence="10">YIM B02556</strain>
    </source>
</reference>
<evidence type="ECO:0000256" key="6">
    <source>
        <dbReference type="ARBA" id="ARBA00022729"/>
    </source>
</evidence>
<keyword evidence="6 8" id="KW-0732">Signal</keyword>
<comment type="subunit">
    <text evidence="3">The complex is composed of two ATP-binding proteins (UgpC), two transmembrane proteins (UgpA and UgpE) and a solute-binding protein (UgpB).</text>
</comment>
<dbReference type="Proteomes" id="UP000652760">
    <property type="component" value="Unassembled WGS sequence"/>
</dbReference>
<evidence type="ECO:0000256" key="7">
    <source>
        <dbReference type="ARBA" id="ARBA00034473"/>
    </source>
</evidence>
<evidence type="ECO:0000256" key="8">
    <source>
        <dbReference type="SAM" id="SignalP"/>
    </source>
</evidence>
<evidence type="ECO:0000256" key="1">
    <source>
        <dbReference type="ARBA" id="ARBA00004418"/>
    </source>
</evidence>
<dbReference type="Gene3D" id="3.40.190.10">
    <property type="entry name" value="Periplasmic binding protein-like II"/>
    <property type="match status" value="1"/>
</dbReference>
<dbReference type="InterPro" id="IPR006059">
    <property type="entry name" value="SBP"/>
</dbReference>
<protein>
    <recommendedName>
        <fullName evidence="4">sn-glycerol-3-phosphate-binding periplasmic protein UgpB</fullName>
    </recommendedName>
</protein>
<comment type="subcellular location">
    <subcellularLocation>
        <location evidence="1">Periplasm</location>
    </subcellularLocation>
</comment>
<dbReference type="PANTHER" id="PTHR43649">
    <property type="entry name" value="ARABINOSE-BINDING PROTEIN-RELATED"/>
    <property type="match status" value="1"/>
</dbReference>
<evidence type="ECO:0000256" key="3">
    <source>
        <dbReference type="ARBA" id="ARBA00011557"/>
    </source>
</evidence>
<dbReference type="PANTHER" id="PTHR43649:SF31">
    <property type="entry name" value="SN-GLYCEROL-3-PHOSPHATE-BINDING PERIPLASMIC PROTEIN UGPB"/>
    <property type="match status" value="1"/>
</dbReference>
<keyword evidence="10" id="KW-1185">Reference proteome</keyword>
<evidence type="ECO:0000256" key="4">
    <source>
        <dbReference type="ARBA" id="ARBA00017470"/>
    </source>
</evidence>
<name>A0ABS1FFV9_9PROT</name>